<dbReference type="SUPFAM" id="SSF54197">
    <property type="entry name" value="HIT-like"/>
    <property type="match status" value="1"/>
</dbReference>
<protein>
    <recommendedName>
        <fullName evidence="6">Acyl-coenzyme A diphosphatase SCS3</fullName>
        <ecNumber evidence="6">3.6.1.-</ecNumber>
    </recommendedName>
    <alternativeName>
        <fullName evidence="6">FIT family protein SCS3</fullName>
    </alternativeName>
</protein>
<feature type="domain" description="Ap4A phosphorylase 1/2 N-terminal" evidence="10">
    <location>
        <begin position="330"/>
        <end position="495"/>
    </location>
</feature>
<evidence type="ECO:0000259" key="9">
    <source>
        <dbReference type="Pfam" id="PF09830"/>
    </source>
</evidence>
<dbReference type="Pfam" id="PF09830">
    <property type="entry name" value="ATP_transf"/>
    <property type="match status" value="1"/>
</dbReference>
<comment type="catalytic activity">
    <reaction evidence="6">
        <text>(5Z,8Z,11Z,14Z)-eicosatetraenoyl-CoA + H2O = S-(5Z,8Z,11Z,14Z-eicosatetraenoyl)-4'-phosphopantetheine + adenosine 3',5'-bisphosphate + 2 H(+)</text>
        <dbReference type="Rhea" id="RHEA:65568"/>
        <dbReference type="ChEBI" id="CHEBI:15377"/>
        <dbReference type="ChEBI" id="CHEBI:15378"/>
        <dbReference type="ChEBI" id="CHEBI:57368"/>
        <dbReference type="ChEBI" id="CHEBI:58343"/>
        <dbReference type="ChEBI" id="CHEBI:156554"/>
    </reaction>
</comment>
<keyword evidence="12" id="KW-1185">Reference proteome</keyword>
<dbReference type="GO" id="GO:0140042">
    <property type="term" value="P:lipid droplet formation"/>
    <property type="evidence" value="ECO:0007669"/>
    <property type="project" value="UniProtKB-UniRule"/>
</dbReference>
<feature type="compositionally biased region" description="Polar residues" evidence="7">
    <location>
        <begin position="1"/>
        <end position="12"/>
    </location>
</feature>
<dbReference type="Pfam" id="PF19327">
    <property type="entry name" value="Ap4A_phos_N"/>
    <property type="match status" value="1"/>
</dbReference>
<dbReference type="Gene3D" id="3.30.428.70">
    <property type="match status" value="1"/>
</dbReference>
<dbReference type="InterPro" id="IPR019200">
    <property type="entry name" value="ATP_adenylylTrfase_C"/>
</dbReference>
<feature type="transmembrane region" description="Helical" evidence="8">
    <location>
        <begin position="104"/>
        <end position="126"/>
    </location>
</feature>
<keyword evidence="6" id="KW-0443">Lipid metabolism</keyword>
<sequence length="647" mass="70309">MVTTRRGATTSPVPEMSSNTSPKTASSSPPRTPPFLPTPLETLVAAAFPAILIFGTVFSLLSPQTRAAPYDPISQSHYQDPAVAPSYFARKSNVFNVFFVKRGWAWTTLAILSFLATHPAFGPAALSPRRLRAASRGALVTAWWFLVTQWCFGAPIIDRGFRWTGGKCELAQREVEMGDTSVGEMVTAVACKAAGGRWNGGHDISGHVFLLVLSTSFLLQEVGWEAIRWSGWRKEERSIIMPDGALKSAGVEAEMTPGEGAGKDALSLGGRVAVGIMGLSLWMLLMTAIYFHTWFEKLTGLLTATIGLYAVYYVPRFIHTSHHIMNRVKPPANLPALVKQTFAKARADNELHYFPTQVTTLTADSIPFQLRFSPALANKPKGPSSDPAKPSKPFDPFANPPAGLLVTDLAPSHFLVLNKFAVVPEHFILATKEYKLQTHVLEEDDLEATLACIKAYEDARGDPEDNDGLYAFFNCGEHSGASQPHRHIQLLPVARMRDGLGPESSWSVLAERLDAQKAPFATFAETISLEISSADLYAAYLRVYRRACRAMSAHMGAAETDEAPAKGESRISYNMAMTRSTIVVCPRVTEGANIVSTEGVALGSLALNGTLLAGTALVKNELEWEALKRDPEGLLRVLKAIGIPVQA</sequence>
<keyword evidence="2 6" id="KW-0812">Transmembrane</keyword>
<dbReference type="GO" id="GO:0010945">
    <property type="term" value="F:coenzyme A diphosphatase activity"/>
    <property type="evidence" value="ECO:0007669"/>
    <property type="project" value="InterPro"/>
</dbReference>
<dbReference type="Pfam" id="PF10261">
    <property type="entry name" value="FIT"/>
    <property type="match status" value="1"/>
</dbReference>
<evidence type="ECO:0000256" key="4">
    <source>
        <dbReference type="ARBA" id="ARBA00022989"/>
    </source>
</evidence>
<dbReference type="PANTHER" id="PTHR38420:SF3">
    <property type="entry name" value="5',5'''-P-1,P-4-TETRAPHOSPHATE PHOSPHORYLASE 2"/>
    <property type="match status" value="1"/>
</dbReference>
<evidence type="ECO:0000313" key="11">
    <source>
        <dbReference type="EMBL" id="KAH7329417.1"/>
    </source>
</evidence>
<feature type="compositionally biased region" description="Low complexity" evidence="7">
    <location>
        <begin position="17"/>
        <end position="29"/>
    </location>
</feature>
<evidence type="ECO:0000256" key="2">
    <source>
        <dbReference type="ARBA" id="ARBA00022692"/>
    </source>
</evidence>
<feature type="region of interest" description="Disordered" evidence="7">
    <location>
        <begin position="1"/>
        <end position="33"/>
    </location>
</feature>
<dbReference type="GO" id="GO:0008654">
    <property type="term" value="P:phospholipid biosynthetic process"/>
    <property type="evidence" value="ECO:0007669"/>
    <property type="project" value="UniProtKB-KW"/>
</dbReference>
<dbReference type="OrthoDB" id="5579088at2759"/>
<evidence type="ECO:0000259" key="10">
    <source>
        <dbReference type="Pfam" id="PF19327"/>
    </source>
</evidence>
<evidence type="ECO:0000256" key="6">
    <source>
        <dbReference type="HAMAP-Rule" id="MF_03231"/>
    </source>
</evidence>
<comment type="subcellular location">
    <subcellularLocation>
        <location evidence="1 6">Endoplasmic reticulum membrane</location>
        <topology evidence="1 6">Multi-pass membrane protein</topology>
    </subcellularLocation>
</comment>
<name>A0A8K0T7C0_9HYPO</name>
<feature type="transmembrane region" description="Helical" evidence="8">
    <location>
        <begin position="138"/>
        <end position="157"/>
    </location>
</feature>
<feature type="domain" description="ATP adenylyltransferase C-terminal" evidence="9">
    <location>
        <begin position="517"/>
        <end position="644"/>
    </location>
</feature>
<comment type="catalytic activity">
    <reaction evidence="6">
        <text>hexadecanoyl-CoA + H2O = S-hexadecanoyl-4'-phosphopantetheine + adenosine 3',5'-bisphosphate + 2 H(+)</text>
        <dbReference type="Rhea" id="RHEA:50032"/>
        <dbReference type="ChEBI" id="CHEBI:15377"/>
        <dbReference type="ChEBI" id="CHEBI:15378"/>
        <dbReference type="ChEBI" id="CHEBI:57379"/>
        <dbReference type="ChEBI" id="CHEBI:58343"/>
        <dbReference type="ChEBI" id="CHEBI:132018"/>
    </reaction>
</comment>
<feature type="transmembrane region" description="Helical" evidence="8">
    <location>
        <begin position="272"/>
        <end position="292"/>
    </location>
</feature>
<dbReference type="InterPro" id="IPR045759">
    <property type="entry name" value="Ap4A_phos1/2_N"/>
</dbReference>
<evidence type="ECO:0000256" key="7">
    <source>
        <dbReference type="SAM" id="MobiDB-lite"/>
    </source>
</evidence>
<dbReference type="GO" id="GO:0009117">
    <property type="term" value="P:nucleotide metabolic process"/>
    <property type="evidence" value="ECO:0007669"/>
    <property type="project" value="InterPro"/>
</dbReference>
<dbReference type="PANTHER" id="PTHR38420">
    <property type="entry name" value="AP-4-A PHOSPHORYLASE II"/>
    <property type="match status" value="1"/>
</dbReference>
<dbReference type="InterPro" id="IPR009163">
    <property type="entry name" value="Ap4A_phos1/2"/>
</dbReference>
<reference evidence="11" key="1">
    <citation type="journal article" date="2021" name="Nat. Commun.">
        <title>Genetic determinants of endophytism in the Arabidopsis root mycobiome.</title>
        <authorList>
            <person name="Mesny F."/>
            <person name="Miyauchi S."/>
            <person name="Thiergart T."/>
            <person name="Pickel B."/>
            <person name="Atanasova L."/>
            <person name="Karlsson M."/>
            <person name="Huettel B."/>
            <person name="Barry K.W."/>
            <person name="Haridas S."/>
            <person name="Chen C."/>
            <person name="Bauer D."/>
            <person name="Andreopoulos W."/>
            <person name="Pangilinan J."/>
            <person name="LaButti K."/>
            <person name="Riley R."/>
            <person name="Lipzen A."/>
            <person name="Clum A."/>
            <person name="Drula E."/>
            <person name="Henrissat B."/>
            <person name="Kohler A."/>
            <person name="Grigoriev I.V."/>
            <person name="Martin F.M."/>
            <person name="Hacquard S."/>
        </authorList>
    </citation>
    <scope>NUCLEOTIDE SEQUENCE</scope>
    <source>
        <strain evidence="11">MPI-CAGE-CH-0235</strain>
    </source>
</reference>
<dbReference type="HAMAP" id="MF_03231">
    <property type="entry name" value="SCS3"/>
    <property type="match status" value="1"/>
</dbReference>
<evidence type="ECO:0000256" key="8">
    <source>
        <dbReference type="SAM" id="Phobius"/>
    </source>
</evidence>
<dbReference type="GO" id="GO:0005789">
    <property type="term" value="C:endoplasmic reticulum membrane"/>
    <property type="evidence" value="ECO:0007669"/>
    <property type="project" value="UniProtKB-SubCell"/>
</dbReference>
<keyword evidence="6" id="KW-0594">Phospholipid biosynthesis</keyword>
<comment type="similarity">
    <text evidence="6">Belongs to the FIT family. Fungal FIT2B/SCS3 subfamily.</text>
</comment>
<keyword evidence="5 6" id="KW-0472">Membrane</keyword>
<evidence type="ECO:0000313" key="12">
    <source>
        <dbReference type="Proteomes" id="UP000813444"/>
    </source>
</evidence>
<dbReference type="GO" id="GO:0005524">
    <property type="term" value="F:ATP binding"/>
    <property type="evidence" value="ECO:0007669"/>
    <property type="project" value="InterPro"/>
</dbReference>
<feature type="transmembrane region" description="Helical" evidence="8">
    <location>
        <begin position="298"/>
        <end position="315"/>
    </location>
</feature>
<comment type="catalytic activity">
    <reaction evidence="6">
        <text>(9Z)-octadecenoyl-CoA + H2O = S-(9Z-octadecenoyl)-4'-phosphopantetheine + adenosine 3',5'-bisphosphate + 2 H(+)</text>
        <dbReference type="Rhea" id="RHEA:65564"/>
        <dbReference type="ChEBI" id="CHEBI:15377"/>
        <dbReference type="ChEBI" id="CHEBI:15378"/>
        <dbReference type="ChEBI" id="CHEBI:57387"/>
        <dbReference type="ChEBI" id="CHEBI:58343"/>
        <dbReference type="ChEBI" id="CHEBI:156553"/>
    </reaction>
</comment>
<feature type="active site" evidence="6">
    <location>
        <position position="207"/>
    </location>
</feature>
<dbReference type="InterPro" id="IPR046400">
    <property type="entry name" value="SCS3"/>
</dbReference>
<evidence type="ECO:0000256" key="1">
    <source>
        <dbReference type="ARBA" id="ARBA00004477"/>
    </source>
</evidence>
<comment type="catalytic activity">
    <reaction evidence="6">
        <text>an acyl-CoA + H2O = an acyl-4'-phosphopantetheine + adenosine 3',5'-bisphosphate + 2 H(+)</text>
        <dbReference type="Rhea" id="RHEA:50044"/>
        <dbReference type="ChEBI" id="CHEBI:15377"/>
        <dbReference type="ChEBI" id="CHEBI:15378"/>
        <dbReference type="ChEBI" id="CHEBI:58342"/>
        <dbReference type="ChEBI" id="CHEBI:58343"/>
        <dbReference type="ChEBI" id="CHEBI:132023"/>
    </reaction>
</comment>
<comment type="function">
    <text evidence="6">Fatty acyl-coenzyme A (CoA) diphosphatase that hydrolyzes fatty acyl-CoA to yield acyl-4'-phosphopantetheine and adenosine 3',5'-bisphosphate. Preferentially hydrolyzes unsaturated long-chain acyl-CoA substrates in the endoplasmic reticulum (ER) lumen. This catalytic activity is required for maintaining ER structure and for lipid droplets (LDs) biogenesis, which are lipid storage organelles involved in maintaining lipid and energy homeostasis. May directly bind to diacylglycerol (DAGs) and triacylglycerol, which is also important for LD biogenesis. May support directional budding of nacent LDs from the ER into the cytosol by reducing DAG levels at sites of LD formation. May play a role in the regulation of cell morphology and cytoskeletal organization. Involved in phospholipid biosynthesis.</text>
</comment>
<comment type="caution">
    <text evidence="11">The sequence shown here is derived from an EMBL/GenBank/DDBJ whole genome shotgun (WGS) entry which is preliminary data.</text>
</comment>
<accession>A0A8K0T7C0</accession>
<dbReference type="Proteomes" id="UP000813444">
    <property type="component" value="Unassembled WGS sequence"/>
</dbReference>
<proteinExistence type="inferred from homology"/>
<keyword evidence="6" id="KW-0378">Hydrolase</keyword>
<dbReference type="AlphaFoldDB" id="A0A8K0T7C0"/>
<organism evidence="11 12">
    <name type="scientific">Stachybotrys elegans</name>
    <dbReference type="NCBI Taxonomy" id="80388"/>
    <lineage>
        <taxon>Eukaryota</taxon>
        <taxon>Fungi</taxon>
        <taxon>Dikarya</taxon>
        <taxon>Ascomycota</taxon>
        <taxon>Pezizomycotina</taxon>
        <taxon>Sordariomycetes</taxon>
        <taxon>Hypocreomycetidae</taxon>
        <taxon>Hypocreales</taxon>
        <taxon>Stachybotryaceae</taxon>
        <taxon>Stachybotrys</taxon>
    </lineage>
</organism>
<keyword evidence="3 6" id="KW-0256">Endoplasmic reticulum</keyword>
<keyword evidence="4 6" id="KW-1133">Transmembrane helix</keyword>
<keyword evidence="6" id="KW-0444">Lipid biosynthesis</keyword>
<keyword evidence="6" id="KW-1208">Phospholipid metabolism</keyword>
<dbReference type="InterPro" id="IPR019388">
    <property type="entry name" value="FIT"/>
</dbReference>
<dbReference type="GO" id="GO:0003877">
    <property type="term" value="F:ATP:ADP adenylyltransferase activity"/>
    <property type="evidence" value="ECO:0007669"/>
    <property type="project" value="InterPro"/>
</dbReference>
<feature type="active site" evidence="6">
    <location>
        <position position="292"/>
    </location>
</feature>
<gene>
    <name evidence="6" type="primary">SCS3</name>
    <name evidence="6" type="synonym">FIT2B</name>
    <name evidence="11" type="ORF">B0I35DRAFT_404644</name>
</gene>
<dbReference type="InterPro" id="IPR043171">
    <property type="entry name" value="Ap4A_phos1/2-like"/>
</dbReference>
<dbReference type="EC" id="3.6.1.-" evidence="6"/>
<evidence type="ECO:0000256" key="5">
    <source>
        <dbReference type="ARBA" id="ARBA00023136"/>
    </source>
</evidence>
<dbReference type="InterPro" id="IPR036265">
    <property type="entry name" value="HIT-like_sf"/>
</dbReference>
<evidence type="ECO:0000256" key="3">
    <source>
        <dbReference type="ARBA" id="ARBA00022824"/>
    </source>
</evidence>
<dbReference type="EMBL" id="JAGPNK010000001">
    <property type="protein sequence ID" value="KAH7329417.1"/>
    <property type="molecule type" value="Genomic_DNA"/>
</dbReference>
<feature type="transmembrane region" description="Helical" evidence="8">
    <location>
        <begin position="40"/>
        <end position="61"/>
    </location>
</feature>